<evidence type="ECO:0000259" key="10">
    <source>
        <dbReference type="PROSITE" id="PS50805"/>
    </source>
</evidence>
<dbReference type="InterPro" id="IPR036051">
    <property type="entry name" value="KRAB_dom_sf"/>
</dbReference>
<feature type="domain" description="KRAB" evidence="10">
    <location>
        <begin position="17"/>
        <end position="82"/>
    </location>
</feature>
<feature type="domain" description="C2H2-type" evidence="9">
    <location>
        <begin position="223"/>
        <end position="250"/>
    </location>
</feature>
<dbReference type="CDD" id="cd07765">
    <property type="entry name" value="KRAB_A-box"/>
    <property type="match status" value="1"/>
</dbReference>
<dbReference type="PROSITE" id="PS50157">
    <property type="entry name" value="ZINC_FINGER_C2H2_2"/>
    <property type="match status" value="2"/>
</dbReference>
<evidence type="ECO:0000256" key="3">
    <source>
        <dbReference type="ARBA" id="ARBA00022737"/>
    </source>
</evidence>
<comment type="subcellular location">
    <subcellularLocation>
        <location evidence="1">Nucleus</location>
    </subcellularLocation>
</comment>
<dbReference type="GO" id="GO:0008270">
    <property type="term" value="F:zinc ion binding"/>
    <property type="evidence" value="ECO:0007669"/>
    <property type="project" value="UniProtKB-KW"/>
</dbReference>
<keyword evidence="3" id="KW-0677">Repeat</keyword>
<organism evidence="11 12">
    <name type="scientific">Rhinopithecus roxellana</name>
    <name type="common">Golden snub-nosed monkey</name>
    <name type="synonym">Pygathrix roxellana</name>
    <dbReference type="NCBI Taxonomy" id="61622"/>
    <lineage>
        <taxon>Eukaryota</taxon>
        <taxon>Metazoa</taxon>
        <taxon>Chordata</taxon>
        <taxon>Craniata</taxon>
        <taxon>Vertebrata</taxon>
        <taxon>Euteleostomi</taxon>
        <taxon>Mammalia</taxon>
        <taxon>Eutheria</taxon>
        <taxon>Euarchontoglires</taxon>
        <taxon>Primates</taxon>
        <taxon>Haplorrhini</taxon>
        <taxon>Catarrhini</taxon>
        <taxon>Cercopithecidae</taxon>
        <taxon>Colobinae</taxon>
        <taxon>Rhinopithecus</taxon>
    </lineage>
</organism>
<protein>
    <submittedName>
        <fullName evidence="11">Uncharacterized protein</fullName>
    </submittedName>
</protein>
<dbReference type="Gene3D" id="3.30.160.60">
    <property type="entry name" value="Classic Zinc Finger"/>
    <property type="match status" value="4"/>
</dbReference>
<keyword evidence="2" id="KW-0479">Metal-binding</keyword>
<keyword evidence="7" id="KW-0539">Nucleus</keyword>
<evidence type="ECO:0000256" key="8">
    <source>
        <dbReference type="PROSITE-ProRule" id="PRU00042"/>
    </source>
</evidence>
<dbReference type="InterPro" id="IPR036236">
    <property type="entry name" value="Znf_C2H2_sf"/>
</dbReference>
<evidence type="ECO:0000256" key="4">
    <source>
        <dbReference type="ARBA" id="ARBA00022771"/>
    </source>
</evidence>
<dbReference type="Pfam" id="PF01352">
    <property type="entry name" value="KRAB"/>
    <property type="match status" value="1"/>
</dbReference>
<feature type="domain" description="C2H2-type" evidence="9">
    <location>
        <begin position="173"/>
        <end position="200"/>
    </location>
</feature>
<keyword evidence="6" id="KW-0238">DNA-binding</keyword>
<dbReference type="FunFam" id="3.30.160.60:FF:000446">
    <property type="entry name" value="Zinc finger protein"/>
    <property type="match status" value="1"/>
</dbReference>
<dbReference type="PROSITE" id="PS50805">
    <property type="entry name" value="KRAB"/>
    <property type="match status" value="1"/>
</dbReference>
<dbReference type="PANTHER" id="PTHR24381:SF390">
    <property type="entry name" value="ZINC FINGER PROTEIN 37 HOMOLOG"/>
    <property type="match status" value="1"/>
</dbReference>
<evidence type="ECO:0000256" key="2">
    <source>
        <dbReference type="ARBA" id="ARBA00022723"/>
    </source>
</evidence>
<proteinExistence type="predicted"/>
<evidence type="ECO:0000256" key="5">
    <source>
        <dbReference type="ARBA" id="ARBA00022833"/>
    </source>
</evidence>
<dbReference type="GO" id="GO:0005634">
    <property type="term" value="C:nucleus"/>
    <property type="evidence" value="ECO:0007669"/>
    <property type="project" value="UniProtKB-SubCell"/>
</dbReference>
<dbReference type="Ensembl" id="ENSRROT00000020670.1">
    <property type="protein sequence ID" value="ENSRROP00000004504.1"/>
    <property type="gene ID" value="ENSRROG00000018668.1"/>
</dbReference>
<dbReference type="PANTHER" id="PTHR24381">
    <property type="entry name" value="ZINC FINGER PROTEIN"/>
    <property type="match status" value="1"/>
</dbReference>
<keyword evidence="12" id="KW-1185">Reference proteome</keyword>
<accession>A0A2K6NJQ0</accession>
<evidence type="ECO:0000256" key="7">
    <source>
        <dbReference type="ARBA" id="ARBA00023242"/>
    </source>
</evidence>
<dbReference type="SUPFAM" id="SSF109640">
    <property type="entry name" value="KRAB domain (Kruppel-associated box)"/>
    <property type="match status" value="1"/>
</dbReference>
<evidence type="ECO:0000313" key="12">
    <source>
        <dbReference type="Proteomes" id="UP000233200"/>
    </source>
</evidence>
<dbReference type="GeneTree" id="ENSGT00940000163626"/>
<dbReference type="GO" id="GO:0000981">
    <property type="term" value="F:DNA-binding transcription factor activity, RNA polymerase II-specific"/>
    <property type="evidence" value="ECO:0007669"/>
    <property type="project" value="TreeGrafter"/>
</dbReference>
<dbReference type="GO" id="GO:0000977">
    <property type="term" value="F:RNA polymerase II transcription regulatory region sequence-specific DNA binding"/>
    <property type="evidence" value="ECO:0007669"/>
    <property type="project" value="TreeGrafter"/>
</dbReference>
<dbReference type="FunFam" id="3.30.160.60:FF:002343">
    <property type="entry name" value="Zinc finger protein 33A"/>
    <property type="match status" value="1"/>
</dbReference>
<dbReference type="FunFam" id="3.30.160.60:FF:002524">
    <property type="entry name" value="Zinc finger protein 705F"/>
    <property type="match status" value="1"/>
</dbReference>
<reference evidence="11" key="1">
    <citation type="submission" date="2025-08" db="UniProtKB">
        <authorList>
            <consortium name="Ensembl"/>
        </authorList>
    </citation>
    <scope>IDENTIFICATION</scope>
</reference>
<evidence type="ECO:0000256" key="1">
    <source>
        <dbReference type="ARBA" id="ARBA00004123"/>
    </source>
</evidence>
<keyword evidence="4 8" id="KW-0863">Zinc-finger</keyword>
<dbReference type="OMA" id="STEPHKQ"/>
<dbReference type="InterPro" id="IPR001909">
    <property type="entry name" value="KRAB"/>
</dbReference>
<sequence>MQQTETELLTAHSLKKVTFEDVWNFLLMDTSNRKLYRDVMLENISHLVSLRYQISKSYIILQLEHGKELWREGREFLQGQSPYRESALRKKHMVSMHPIIRKDTSTSLTMEKSLIPEDLFEHNDSGEDCTHSSTMTQCLLTHSGKKPYISKQCGKSFSNQLQHKLTHTGERPYACHLYGKAFTQCSHLRRHKKTHMGGRPYKSFIQSLNLQRYERTHLGKRCYECDKGRKTFSQSSGFREHKRIHTGEKLHACLLCGKAFSLSSDLR</sequence>
<name>A0A2K6NJQ0_RHIRO</name>
<dbReference type="SUPFAM" id="SSF57667">
    <property type="entry name" value="beta-beta-alpha zinc fingers"/>
    <property type="match status" value="3"/>
</dbReference>
<dbReference type="InterPro" id="IPR013087">
    <property type="entry name" value="Znf_C2H2_type"/>
</dbReference>
<reference evidence="11" key="2">
    <citation type="submission" date="2025-09" db="UniProtKB">
        <authorList>
            <consortium name="Ensembl"/>
        </authorList>
    </citation>
    <scope>IDENTIFICATION</scope>
</reference>
<evidence type="ECO:0000256" key="6">
    <source>
        <dbReference type="ARBA" id="ARBA00023125"/>
    </source>
</evidence>
<dbReference type="Proteomes" id="UP000233200">
    <property type="component" value="Unplaced"/>
</dbReference>
<dbReference type="AlphaFoldDB" id="A0A2K6NJQ0"/>
<evidence type="ECO:0000259" key="9">
    <source>
        <dbReference type="PROSITE" id="PS50157"/>
    </source>
</evidence>
<dbReference type="SMART" id="SM00349">
    <property type="entry name" value="KRAB"/>
    <property type="match status" value="1"/>
</dbReference>
<evidence type="ECO:0000313" key="11">
    <source>
        <dbReference type="Ensembl" id="ENSRROP00000004504.1"/>
    </source>
</evidence>
<keyword evidence="5" id="KW-0862">Zinc</keyword>
<dbReference type="Gene3D" id="6.10.140.140">
    <property type="match status" value="1"/>
</dbReference>